<sequence length="450" mass="48561">MSGRIGSGRASARLGVLLAGWIGLTMPALARDVYVAPNGLDGSAGTLQAPLATLMAAQRQASPGDTVYIRGGIYRPDLSDIVETDAIYAVVNDFTKPHIAYVAYRNEVPVFDFSRVRPSDRRVTAFLVRCDGCVFRGFQVIHVQITIAHRHTQSEAFRVQGGNRNLFDRLSIHDGMGIGWYLVSGSDNRVRNVDAYDNRGLDDGSNGNIDGFGAHPRSAAGTGNVIQGSRAWFNSDDGFDLINAHAAVIIDHCWAFFNGYDQAFRPLGDGNGFKAGGYGANGKPYPQPVPRHTVEFSLAVGNLSSGFYANHQVGGQNWFNNTAIGNRRADFNMLSVLADNRTDVPGYGHVMKNNLGFGARVEVANLGRPRQNTLQANSFQLPIRLDRHDFQSLDAGELDAPRQADGSLPRIRFAHLAAGSAAIDAGVEIGRPFHGKAPDLGAFESGDAVY</sequence>
<evidence type="ECO:0000256" key="7">
    <source>
        <dbReference type="ARBA" id="ARBA00023239"/>
    </source>
</evidence>
<keyword evidence="4" id="KW-0479">Metal-binding</keyword>
<evidence type="ECO:0000256" key="1">
    <source>
        <dbReference type="ARBA" id="ARBA00001913"/>
    </source>
</evidence>
<accession>H8L584</accession>
<evidence type="ECO:0000256" key="8">
    <source>
        <dbReference type="ARBA" id="ARBA00038263"/>
    </source>
</evidence>
<dbReference type="KEGG" id="fau:Fraau_2294"/>
<dbReference type="InterPro" id="IPR012334">
    <property type="entry name" value="Pectin_lyas_fold"/>
</dbReference>
<dbReference type="eggNOG" id="COG3401">
    <property type="taxonomic scope" value="Bacteria"/>
</dbReference>
<dbReference type="InterPro" id="IPR011050">
    <property type="entry name" value="Pectin_lyase_fold/virulence"/>
</dbReference>
<feature type="domain" description="Pel9A-like right handed beta-helix region" evidence="9">
    <location>
        <begin position="30"/>
        <end position="360"/>
    </location>
</feature>
<comment type="similarity">
    <text evidence="8">Belongs to the polysaccharide lyase 9 family.</text>
</comment>
<dbReference type="InterPro" id="IPR052052">
    <property type="entry name" value="Polysaccharide_Lyase_9"/>
</dbReference>
<evidence type="ECO:0000256" key="5">
    <source>
        <dbReference type="ARBA" id="ARBA00022729"/>
    </source>
</evidence>
<keyword evidence="5" id="KW-0732">Signal</keyword>
<keyword evidence="3" id="KW-0964">Secreted</keyword>
<organism evidence="10 11">
    <name type="scientific">Frateuria aurantia (strain ATCC 33424 / DSM 6220 / KCTC 2777 / LMG 1558 / NBRC 3245 / NCIMB 13370)</name>
    <name type="common">Acetobacter aurantius</name>
    <dbReference type="NCBI Taxonomy" id="767434"/>
    <lineage>
        <taxon>Bacteria</taxon>
        <taxon>Pseudomonadati</taxon>
        <taxon>Pseudomonadota</taxon>
        <taxon>Gammaproteobacteria</taxon>
        <taxon>Lysobacterales</taxon>
        <taxon>Rhodanobacteraceae</taxon>
        <taxon>Frateuria</taxon>
    </lineage>
</organism>
<keyword evidence="11" id="KW-1185">Reference proteome</keyword>
<dbReference type="STRING" id="767434.Fraau_2294"/>
<evidence type="ECO:0000256" key="3">
    <source>
        <dbReference type="ARBA" id="ARBA00022525"/>
    </source>
</evidence>
<proteinExistence type="inferred from homology"/>
<gene>
    <name evidence="10" type="ordered locus">Fraau_2294</name>
</gene>
<dbReference type="RefSeq" id="WP_014403665.1">
    <property type="nucleotide sequence ID" value="NC_017033.1"/>
</dbReference>
<dbReference type="GO" id="GO:0016837">
    <property type="term" value="F:carbon-oxygen lyase activity, acting on polysaccharides"/>
    <property type="evidence" value="ECO:0007669"/>
    <property type="project" value="TreeGrafter"/>
</dbReference>
<dbReference type="Proteomes" id="UP000005234">
    <property type="component" value="Chromosome"/>
</dbReference>
<evidence type="ECO:0000256" key="2">
    <source>
        <dbReference type="ARBA" id="ARBA00004613"/>
    </source>
</evidence>
<protein>
    <recommendedName>
        <fullName evidence="9">Pel9A-like right handed beta-helix region domain-containing protein</fullName>
    </recommendedName>
</protein>
<dbReference type="InterPro" id="IPR053868">
    <property type="entry name" value="Pel9A-like_beta_helix"/>
</dbReference>
<name>H8L584_FRAAD</name>
<evidence type="ECO:0000313" key="10">
    <source>
        <dbReference type="EMBL" id="AFC86662.1"/>
    </source>
</evidence>
<dbReference type="HOGENOM" id="CLU_030634_2_0_6"/>
<keyword evidence="7" id="KW-0456">Lyase</keyword>
<comment type="subcellular location">
    <subcellularLocation>
        <location evidence="2">Secreted</location>
    </subcellularLocation>
</comment>
<dbReference type="SUPFAM" id="SSF51126">
    <property type="entry name" value="Pectin lyase-like"/>
    <property type="match status" value="1"/>
</dbReference>
<comment type="cofactor">
    <cofactor evidence="1">
        <name>Ca(2+)</name>
        <dbReference type="ChEBI" id="CHEBI:29108"/>
    </cofactor>
</comment>
<dbReference type="Gene3D" id="2.160.20.10">
    <property type="entry name" value="Single-stranded right-handed beta-helix, Pectin lyase-like"/>
    <property type="match status" value="1"/>
</dbReference>
<evidence type="ECO:0000313" key="11">
    <source>
        <dbReference type="Proteomes" id="UP000005234"/>
    </source>
</evidence>
<reference evidence="10" key="1">
    <citation type="submission" date="2012-02" db="EMBL/GenBank/DDBJ databases">
        <title>The complete genome of Frateuria aurantia DSM 6220.</title>
        <authorList>
            <consortium name="US DOE Joint Genome Institute (JGI-PGF)"/>
            <person name="Lucas S."/>
            <person name="Copeland A."/>
            <person name="Lapidus A."/>
            <person name="Glavina del Rio T."/>
            <person name="Dalin E."/>
            <person name="Tice H."/>
            <person name="Bruce D."/>
            <person name="Goodwin L."/>
            <person name="Pitluck S."/>
            <person name="Peters L."/>
            <person name="Ovchinnikova G."/>
            <person name="Teshima H."/>
            <person name="Kyrpides N."/>
            <person name="Mavromatis K."/>
            <person name="Ivanova N."/>
            <person name="Brettin T."/>
            <person name="Detter J.C."/>
            <person name="Han C."/>
            <person name="Larimer F."/>
            <person name="Land M."/>
            <person name="Hauser L."/>
            <person name="Markowitz V."/>
            <person name="Cheng J.-F."/>
            <person name="Hugenholtz P."/>
            <person name="Woyke T."/>
            <person name="Wu D."/>
            <person name="Brambilla E."/>
            <person name="Klenk H.-P."/>
            <person name="Eisen J.A."/>
        </authorList>
    </citation>
    <scope>NUCLEOTIDE SEQUENCE</scope>
    <source>
        <strain evidence="10">DSM 6220</strain>
    </source>
</reference>
<dbReference type="AlphaFoldDB" id="H8L584"/>
<dbReference type="Pfam" id="PF22842">
    <property type="entry name" value="Pel9A-like_beta_helix"/>
    <property type="match status" value="1"/>
</dbReference>
<dbReference type="GO" id="GO:0046872">
    <property type="term" value="F:metal ion binding"/>
    <property type="evidence" value="ECO:0007669"/>
    <property type="project" value="UniProtKB-KW"/>
</dbReference>
<dbReference type="GO" id="GO:0005576">
    <property type="term" value="C:extracellular region"/>
    <property type="evidence" value="ECO:0007669"/>
    <property type="project" value="UniProtKB-SubCell"/>
</dbReference>
<keyword evidence="6" id="KW-0106">Calcium</keyword>
<dbReference type="PANTHER" id="PTHR40088:SF1">
    <property type="entry name" value="PECTATE LYASE PEL9"/>
    <property type="match status" value="1"/>
</dbReference>
<dbReference type="PANTHER" id="PTHR40088">
    <property type="entry name" value="PECTATE LYASE (EUROFUNG)"/>
    <property type="match status" value="1"/>
</dbReference>
<evidence type="ECO:0000256" key="4">
    <source>
        <dbReference type="ARBA" id="ARBA00022723"/>
    </source>
</evidence>
<dbReference type="EMBL" id="CP003350">
    <property type="protein sequence ID" value="AFC86662.1"/>
    <property type="molecule type" value="Genomic_DNA"/>
</dbReference>
<evidence type="ECO:0000256" key="6">
    <source>
        <dbReference type="ARBA" id="ARBA00022837"/>
    </source>
</evidence>
<evidence type="ECO:0000259" key="9">
    <source>
        <dbReference type="Pfam" id="PF22842"/>
    </source>
</evidence>